<dbReference type="PANTHER" id="PTHR42104:SF1">
    <property type="entry name" value="EXTRACELLULAR GUANYL-SPECIFIC RIBONUCLEASE RNTA (AFU_ORTHOLOGUE AFUA_4G03230)"/>
    <property type="match status" value="1"/>
</dbReference>
<dbReference type="EMBL" id="ML991771">
    <property type="protein sequence ID" value="KAF2240075.1"/>
    <property type="molecule type" value="Genomic_DNA"/>
</dbReference>
<accession>A0A6A6HPP6</accession>
<evidence type="ECO:0000313" key="11">
    <source>
        <dbReference type="Proteomes" id="UP000800092"/>
    </source>
</evidence>
<dbReference type="AlphaFoldDB" id="A0A6A6HPP6"/>
<keyword evidence="5" id="KW-0378">Hydrolase</keyword>
<evidence type="ECO:0000256" key="7">
    <source>
        <dbReference type="ARBA" id="ARBA00023239"/>
    </source>
</evidence>
<gene>
    <name evidence="10" type="ORF">EV356DRAFT_9897</name>
</gene>
<keyword evidence="6" id="KW-1015">Disulfide bond</keyword>
<dbReference type="InterPro" id="IPR000026">
    <property type="entry name" value="N1-like"/>
</dbReference>
<evidence type="ECO:0000256" key="4">
    <source>
        <dbReference type="ARBA" id="ARBA00022759"/>
    </source>
</evidence>
<dbReference type="Pfam" id="PF00545">
    <property type="entry name" value="Ribonuclease"/>
    <property type="match status" value="1"/>
</dbReference>
<dbReference type="GO" id="GO:0003723">
    <property type="term" value="F:RNA binding"/>
    <property type="evidence" value="ECO:0007669"/>
    <property type="project" value="InterPro"/>
</dbReference>
<evidence type="ECO:0000256" key="3">
    <source>
        <dbReference type="ARBA" id="ARBA00022722"/>
    </source>
</evidence>
<dbReference type="PANTHER" id="PTHR42104">
    <property type="entry name" value="EXTRACELLULAR GUANYL-SPECIFIC RIBONUCLEASE RNTA (AFU_ORTHOLOGUE AFUA_4G03230)"/>
    <property type="match status" value="1"/>
</dbReference>
<comment type="catalytic activity">
    <reaction evidence="8">
        <text>[RNA] containing guanosine + H2O = an [RNA fragment]-3'-guanosine-3'-phosphate + a 5'-hydroxy-ribonucleotide-3'-[RNA fragment].</text>
        <dbReference type="EC" id="4.6.1.24"/>
    </reaction>
</comment>
<dbReference type="InterPro" id="IPR016191">
    <property type="entry name" value="Ribonuclease/ribotoxin"/>
</dbReference>
<dbReference type="Proteomes" id="UP000800092">
    <property type="component" value="Unassembled WGS sequence"/>
</dbReference>
<keyword evidence="7" id="KW-0456">Lyase</keyword>
<proteinExistence type="inferred from homology"/>
<comment type="similarity">
    <text evidence="1">Belongs to the ribonuclease N1/T1 family.</text>
</comment>
<dbReference type="EC" id="4.6.1.24" evidence="2"/>
<keyword evidence="4" id="KW-0255">Endonuclease</keyword>
<dbReference type="OrthoDB" id="5425539at2759"/>
<sequence length="183" mass="20536">MSGVEIFYEPSGCNCGGKIQYSKADINNAATKALELTSQGQTLGKDKYPHTYNDYEHFNFHQAQKPYLEFPILSGETYDGGQPGADRVVIGSIAQDYKSAVYCATITHDGQKNDDFTECQDDTMCVLPSSKTREVMLTRSWVGIRGEKATMRPLHRRTSTTTESSWTRSKPDLFLNTNNLEEQ</sequence>
<feature type="compositionally biased region" description="Low complexity" evidence="9">
    <location>
        <begin position="159"/>
        <end position="168"/>
    </location>
</feature>
<dbReference type="SUPFAM" id="SSF53933">
    <property type="entry name" value="Microbial ribonucleases"/>
    <property type="match status" value="1"/>
</dbReference>
<keyword evidence="3" id="KW-0540">Nuclease</keyword>
<dbReference type="GO" id="GO:0016787">
    <property type="term" value="F:hydrolase activity"/>
    <property type="evidence" value="ECO:0007669"/>
    <property type="project" value="UniProtKB-KW"/>
</dbReference>
<dbReference type="GO" id="GO:0046589">
    <property type="term" value="F:ribonuclease T1 activity"/>
    <property type="evidence" value="ECO:0007669"/>
    <property type="project" value="UniProtKB-EC"/>
</dbReference>
<evidence type="ECO:0000256" key="5">
    <source>
        <dbReference type="ARBA" id="ARBA00022801"/>
    </source>
</evidence>
<evidence type="ECO:0000313" key="10">
    <source>
        <dbReference type="EMBL" id="KAF2240075.1"/>
    </source>
</evidence>
<evidence type="ECO:0000256" key="8">
    <source>
        <dbReference type="ARBA" id="ARBA00034015"/>
    </source>
</evidence>
<evidence type="ECO:0000256" key="1">
    <source>
        <dbReference type="ARBA" id="ARBA00009006"/>
    </source>
</evidence>
<dbReference type="Gene3D" id="3.10.450.30">
    <property type="entry name" value="Microbial ribonucleases"/>
    <property type="match status" value="1"/>
</dbReference>
<feature type="region of interest" description="Disordered" evidence="9">
    <location>
        <begin position="152"/>
        <end position="183"/>
    </location>
</feature>
<evidence type="ECO:0000256" key="9">
    <source>
        <dbReference type="SAM" id="MobiDB-lite"/>
    </source>
</evidence>
<keyword evidence="11" id="KW-1185">Reference proteome</keyword>
<evidence type="ECO:0000256" key="2">
    <source>
        <dbReference type="ARBA" id="ARBA00012549"/>
    </source>
</evidence>
<name>A0A6A6HPP6_VIRVR</name>
<organism evidence="10 11">
    <name type="scientific">Viridothelium virens</name>
    <name type="common">Speckled blister lichen</name>
    <name type="synonym">Trypethelium virens</name>
    <dbReference type="NCBI Taxonomy" id="1048519"/>
    <lineage>
        <taxon>Eukaryota</taxon>
        <taxon>Fungi</taxon>
        <taxon>Dikarya</taxon>
        <taxon>Ascomycota</taxon>
        <taxon>Pezizomycotina</taxon>
        <taxon>Dothideomycetes</taxon>
        <taxon>Dothideomycetes incertae sedis</taxon>
        <taxon>Trypetheliales</taxon>
        <taxon>Trypetheliaceae</taxon>
        <taxon>Viridothelium</taxon>
    </lineage>
</organism>
<evidence type="ECO:0000256" key="6">
    <source>
        <dbReference type="ARBA" id="ARBA00023157"/>
    </source>
</evidence>
<protein>
    <recommendedName>
        <fullName evidence="2">ribonuclease T1</fullName>
        <ecNumber evidence="2">4.6.1.24</ecNumber>
    </recommendedName>
</protein>
<reference evidence="10" key="1">
    <citation type="journal article" date="2020" name="Stud. Mycol.">
        <title>101 Dothideomycetes genomes: a test case for predicting lifestyles and emergence of pathogens.</title>
        <authorList>
            <person name="Haridas S."/>
            <person name="Albert R."/>
            <person name="Binder M."/>
            <person name="Bloem J."/>
            <person name="Labutti K."/>
            <person name="Salamov A."/>
            <person name="Andreopoulos B."/>
            <person name="Baker S."/>
            <person name="Barry K."/>
            <person name="Bills G."/>
            <person name="Bluhm B."/>
            <person name="Cannon C."/>
            <person name="Castanera R."/>
            <person name="Culley D."/>
            <person name="Daum C."/>
            <person name="Ezra D."/>
            <person name="Gonzalez J."/>
            <person name="Henrissat B."/>
            <person name="Kuo A."/>
            <person name="Liang C."/>
            <person name="Lipzen A."/>
            <person name="Lutzoni F."/>
            <person name="Magnuson J."/>
            <person name="Mondo S."/>
            <person name="Nolan M."/>
            <person name="Ohm R."/>
            <person name="Pangilinan J."/>
            <person name="Park H.-J."/>
            <person name="Ramirez L."/>
            <person name="Alfaro M."/>
            <person name="Sun H."/>
            <person name="Tritt A."/>
            <person name="Yoshinaga Y."/>
            <person name="Zwiers L.-H."/>
            <person name="Turgeon B."/>
            <person name="Goodwin S."/>
            <person name="Spatafora J."/>
            <person name="Crous P."/>
            <person name="Grigoriev I."/>
        </authorList>
    </citation>
    <scope>NUCLEOTIDE SEQUENCE</scope>
    <source>
        <strain evidence="10">Tuck. ex Michener</strain>
    </source>
</reference>